<feature type="domain" description="Putative auto-transporter adhesin head GIN" evidence="2">
    <location>
        <begin position="44"/>
        <end position="188"/>
    </location>
</feature>
<evidence type="ECO:0000313" key="3">
    <source>
        <dbReference type="EMBL" id="TKC03074.1"/>
    </source>
</evidence>
<evidence type="ECO:0000256" key="1">
    <source>
        <dbReference type="SAM" id="SignalP"/>
    </source>
</evidence>
<evidence type="ECO:0000259" key="2">
    <source>
        <dbReference type="Pfam" id="PF10988"/>
    </source>
</evidence>
<gene>
    <name evidence="3" type="ORF">FA045_00455</name>
</gene>
<dbReference type="Pfam" id="PF10988">
    <property type="entry name" value="DUF2807"/>
    <property type="match status" value="1"/>
</dbReference>
<organism evidence="3 4">
    <name type="scientific">Pedobacter cryotolerans</name>
    <dbReference type="NCBI Taxonomy" id="2571270"/>
    <lineage>
        <taxon>Bacteria</taxon>
        <taxon>Pseudomonadati</taxon>
        <taxon>Bacteroidota</taxon>
        <taxon>Sphingobacteriia</taxon>
        <taxon>Sphingobacteriales</taxon>
        <taxon>Sphingobacteriaceae</taxon>
        <taxon>Pedobacter</taxon>
    </lineage>
</organism>
<name>A0A4V5NYM0_9SPHI</name>
<dbReference type="OrthoDB" id="796727at2"/>
<dbReference type="RefSeq" id="WP_136873326.1">
    <property type="nucleotide sequence ID" value="NZ_SWBO01000001.1"/>
</dbReference>
<dbReference type="AlphaFoldDB" id="A0A4V5NYM0"/>
<comment type="caution">
    <text evidence="3">The sequence shown here is derived from an EMBL/GenBank/DDBJ whole genome shotgun (WGS) entry which is preliminary data.</text>
</comment>
<evidence type="ECO:0000313" key="4">
    <source>
        <dbReference type="Proteomes" id="UP000310477"/>
    </source>
</evidence>
<feature type="chain" id="PRO_5020504480" description="Putative auto-transporter adhesin head GIN domain-containing protein" evidence="1">
    <location>
        <begin position="26"/>
        <end position="211"/>
    </location>
</feature>
<dbReference type="Gene3D" id="2.160.20.120">
    <property type="match status" value="1"/>
</dbReference>
<accession>A0A4V5NYM0</accession>
<feature type="signal peptide" evidence="1">
    <location>
        <begin position="1"/>
        <end position="25"/>
    </location>
</feature>
<keyword evidence="4" id="KW-1185">Reference proteome</keyword>
<dbReference type="EMBL" id="SWBO01000001">
    <property type="protein sequence ID" value="TKC03074.1"/>
    <property type="molecule type" value="Genomic_DNA"/>
</dbReference>
<keyword evidence="1" id="KW-0732">Signal</keyword>
<protein>
    <recommendedName>
        <fullName evidence="2">Putative auto-transporter adhesin head GIN domain-containing protein</fullName>
    </recommendedName>
</protein>
<sequence length="211" mass="22467">MKNSIKNLAAALTLTGVLFTGSAFANKTTDNPQVTVLAEVKKVNKINVSGNVEIILVQSADESVKVYDNYFSKNALVQQKNGELRISSFEKETLTVVVYAAQINEITASNDASVKTFGRFSGLDLSVNLKDNATAQLNTNTISLNTNVNGNAKLTLAGTTETLNAILGSVAKVNMDQFVAQSTSIKSNNVMVAKASVEAYVLPTSDDLVAR</sequence>
<dbReference type="InterPro" id="IPR021255">
    <property type="entry name" value="DUF2807"/>
</dbReference>
<proteinExistence type="predicted"/>
<reference evidence="3 4" key="1">
    <citation type="submission" date="2019-04" db="EMBL/GenBank/DDBJ databases">
        <title>Pedobacter sp. AR-2-6 sp. nov., isolated from Arctic soil.</title>
        <authorList>
            <person name="Dahal R.H."/>
            <person name="Kim D.-U."/>
        </authorList>
    </citation>
    <scope>NUCLEOTIDE SEQUENCE [LARGE SCALE GENOMIC DNA]</scope>
    <source>
        <strain evidence="3 4">AR-2-6</strain>
    </source>
</reference>
<dbReference type="Proteomes" id="UP000310477">
    <property type="component" value="Unassembled WGS sequence"/>
</dbReference>